<dbReference type="AlphaFoldDB" id="A0A067TI07"/>
<proteinExistence type="predicted"/>
<evidence type="ECO:0000313" key="1">
    <source>
        <dbReference type="EMBL" id="KDR82796.1"/>
    </source>
</evidence>
<accession>A0A067TI07</accession>
<reference evidence="2" key="1">
    <citation type="journal article" date="2014" name="Proc. Natl. Acad. Sci. U.S.A.">
        <title>Extensive sampling of basidiomycete genomes demonstrates inadequacy of the white-rot/brown-rot paradigm for wood decay fungi.</title>
        <authorList>
            <person name="Riley R."/>
            <person name="Salamov A.A."/>
            <person name="Brown D.W."/>
            <person name="Nagy L.G."/>
            <person name="Floudas D."/>
            <person name="Held B.W."/>
            <person name="Levasseur A."/>
            <person name="Lombard V."/>
            <person name="Morin E."/>
            <person name="Otillar R."/>
            <person name="Lindquist E.A."/>
            <person name="Sun H."/>
            <person name="LaButti K.M."/>
            <person name="Schmutz J."/>
            <person name="Jabbour D."/>
            <person name="Luo H."/>
            <person name="Baker S.E."/>
            <person name="Pisabarro A.G."/>
            <person name="Walton J.D."/>
            <person name="Blanchette R.A."/>
            <person name="Henrissat B."/>
            <person name="Martin F."/>
            <person name="Cullen D."/>
            <person name="Hibbett D.S."/>
            <person name="Grigoriev I.V."/>
        </authorList>
    </citation>
    <scope>NUCLEOTIDE SEQUENCE [LARGE SCALE GENOMIC DNA]</scope>
    <source>
        <strain evidence="2">CBS 339.88</strain>
    </source>
</reference>
<name>A0A067TI07_GALM3</name>
<dbReference type="HOGENOM" id="CLU_1594668_0_0_1"/>
<keyword evidence="2" id="KW-1185">Reference proteome</keyword>
<evidence type="ECO:0000313" key="2">
    <source>
        <dbReference type="Proteomes" id="UP000027222"/>
    </source>
</evidence>
<dbReference type="EMBL" id="KL142369">
    <property type="protein sequence ID" value="KDR82796.1"/>
    <property type="molecule type" value="Genomic_DNA"/>
</dbReference>
<gene>
    <name evidence="1" type="ORF">GALMADRAFT_275883</name>
</gene>
<sequence>MVFATKFPEQLWMYLLYQQTSEGKKLTVNNGPRRANVINIVRNSSRIFNGTLSWTKTTSEDCDGSPERSGRFYGECERTREPFFLTMISEGGQEAENFRRRILATSDHIHVAERYKVEYSSQEHSLTEEENFQAQIPAWNFYGAWELLEKTTKGNYRGRQMRDREYK</sequence>
<protein>
    <submittedName>
        <fullName evidence="1">Uncharacterized protein</fullName>
    </submittedName>
</protein>
<dbReference type="Proteomes" id="UP000027222">
    <property type="component" value="Unassembled WGS sequence"/>
</dbReference>
<organism evidence="1 2">
    <name type="scientific">Galerina marginata (strain CBS 339.88)</name>
    <dbReference type="NCBI Taxonomy" id="685588"/>
    <lineage>
        <taxon>Eukaryota</taxon>
        <taxon>Fungi</taxon>
        <taxon>Dikarya</taxon>
        <taxon>Basidiomycota</taxon>
        <taxon>Agaricomycotina</taxon>
        <taxon>Agaricomycetes</taxon>
        <taxon>Agaricomycetidae</taxon>
        <taxon>Agaricales</taxon>
        <taxon>Agaricineae</taxon>
        <taxon>Strophariaceae</taxon>
        <taxon>Galerina</taxon>
    </lineage>
</organism>